<dbReference type="PRINTS" id="PR00033">
    <property type="entry name" value="HTHASNC"/>
</dbReference>
<dbReference type="RefSeq" id="WP_106583964.1">
    <property type="nucleotide sequence ID" value="NZ_PYGA01000011.1"/>
</dbReference>
<dbReference type="GO" id="GO:0043200">
    <property type="term" value="P:response to amino acid"/>
    <property type="evidence" value="ECO:0007669"/>
    <property type="project" value="TreeGrafter"/>
</dbReference>
<evidence type="ECO:0000313" key="5">
    <source>
        <dbReference type="EMBL" id="PSK96601.1"/>
    </source>
</evidence>
<proteinExistence type="predicted"/>
<dbReference type="Gene3D" id="3.30.70.920">
    <property type="match status" value="1"/>
</dbReference>
<dbReference type="SUPFAM" id="SSF54909">
    <property type="entry name" value="Dimeric alpha+beta barrel"/>
    <property type="match status" value="1"/>
</dbReference>
<protein>
    <submittedName>
        <fullName evidence="5">DNA-binding Lrp family transcriptional regulator</fullName>
    </submittedName>
</protein>
<evidence type="ECO:0000256" key="1">
    <source>
        <dbReference type="ARBA" id="ARBA00023015"/>
    </source>
</evidence>
<dbReference type="AlphaFoldDB" id="A0A2P8DHA8"/>
<sequence>MSGLDFDTIDTAIVRELQADGRLAYESLAGRVGLSRAAARLRVRRLLANGSIRVVGVVHPAVRSIGASAHLSISTAAPGAPVAAAVAEVAGVTHVALAVGRVPLVAEVRGRDLAQLAETVDLIRTVGGVRAVDTFVYTQVLKDPGLPHFGPPTAEPDPVDLHLLKLLQDDGRSSFAELAGRVGLSAGAVRSRVLRLLDGGVVRVTALVDPMAAGHRRLGGFALRVDGEAGCLDDTAAEIASWDHSRSLARGLGRADLMGTFTARSTADLITCQERLRALPGVSVLDTWTHVGAAGGGAG</sequence>
<keyword evidence="2 5" id="KW-0238">DNA-binding</keyword>
<gene>
    <name evidence="5" type="ORF">CLV63_111197</name>
</gene>
<dbReference type="SUPFAM" id="SSF46785">
    <property type="entry name" value="Winged helix' DNA-binding domain"/>
    <property type="match status" value="2"/>
</dbReference>
<dbReference type="InterPro" id="IPR019885">
    <property type="entry name" value="Tscrpt_reg_HTH_AsnC-type_CS"/>
</dbReference>
<dbReference type="PANTHER" id="PTHR30154:SF34">
    <property type="entry name" value="TRANSCRIPTIONAL REGULATOR AZLB"/>
    <property type="match status" value="1"/>
</dbReference>
<accession>A0A2P8DHA8</accession>
<name>A0A2P8DHA8_9ACTN</name>
<keyword evidence="6" id="KW-1185">Reference proteome</keyword>
<reference evidence="5 6" key="1">
    <citation type="submission" date="2018-03" db="EMBL/GenBank/DDBJ databases">
        <title>Genomic Encyclopedia of Archaeal and Bacterial Type Strains, Phase II (KMG-II): from individual species to whole genera.</title>
        <authorList>
            <person name="Goeker M."/>
        </authorList>
    </citation>
    <scope>NUCLEOTIDE SEQUENCE [LARGE SCALE GENOMIC DNA]</scope>
    <source>
        <strain evidence="5 6">DSM 45312</strain>
    </source>
</reference>
<dbReference type="CDD" id="cd00090">
    <property type="entry name" value="HTH_ARSR"/>
    <property type="match status" value="1"/>
</dbReference>
<dbReference type="SMART" id="SM00344">
    <property type="entry name" value="HTH_ASNC"/>
    <property type="match status" value="2"/>
</dbReference>
<feature type="domain" description="HTH asnC-type" evidence="4">
    <location>
        <begin position="6"/>
        <end position="68"/>
    </location>
</feature>
<dbReference type="InterPro" id="IPR036388">
    <property type="entry name" value="WH-like_DNA-bd_sf"/>
</dbReference>
<evidence type="ECO:0000313" key="6">
    <source>
        <dbReference type="Proteomes" id="UP000240542"/>
    </source>
</evidence>
<evidence type="ECO:0000256" key="2">
    <source>
        <dbReference type="ARBA" id="ARBA00023125"/>
    </source>
</evidence>
<organism evidence="5 6">
    <name type="scientific">Murinocardiopsis flavida</name>
    <dbReference type="NCBI Taxonomy" id="645275"/>
    <lineage>
        <taxon>Bacteria</taxon>
        <taxon>Bacillati</taxon>
        <taxon>Actinomycetota</taxon>
        <taxon>Actinomycetes</taxon>
        <taxon>Streptosporangiales</taxon>
        <taxon>Nocardiopsidaceae</taxon>
        <taxon>Murinocardiopsis</taxon>
    </lineage>
</organism>
<dbReference type="InterPro" id="IPR000485">
    <property type="entry name" value="AsnC-type_HTH_dom"/>
</dbReference>
<keyword evidence="1" id="KW-0805">Transcription regulation</keyword>
<dbReference type="GO" id="GO:0043565">
    <property type="term" value="F:sequence-specific DNA binding"/>
    <property type="evidence" value="ECO:0007669"/>
    <property type="project" value="InterPro"/>
</dbReference>
<dbReference type="OrthoDB" id="3526090at2"/>
<dbReference type="InterPro" id="IPR011991">
    <property type="entry name" value="ArsR-like_HTH"/>
</dbReference>
<dbReference type="PROSITE" id="PS50956">
    <property type="entry name" value="HTH_ASNC_2"/>
    <property type="match status" value="2"/>
</dbReference>
<feature type="domain" description="HTH asnC-type" evidence="4">
    <location>
        <begin position="156"/>
        <end position="216"/>
    </location>
</feature>
<dbReference type="PANTHER" id="PTHR30154">
    <property type="entry name" value="LEUCINE-RESPONSIVE REGULATORY PROTEIN"/>
    <property type="match status" value="1"/>
</dbReference>
<dbReference type="InterPro" id="IPR011008">
    <property type="entry name" value="Dimeric_a/b-barrel"/>
</dbReference>
<dbReference type="GO" id="GO:0005829">
    <property type="term" value="C:cytosol"/>
    <property type="evidence" value="ECO:0007669"/>
    <property type="project" value="TreeGrafter"/>
</dbReference>
<evidence type="ECO:0000259" key="4">
    <source>
        <dbReference type="PROSITE" id="PS50956"/>
    </source>
</evidence>
<evidence type="ECO:0000256" key="3">
    <source>
        <dbReference type="ARBA" id="ARBA00023163"/>
    </source>
</evidence>
<dbReference type="Proteomes" id="UP000240542">
    <property type="component" value="Unassembled WGS sequence"/>
</dbReference>
<dbReference type="PROSITE" id="PS00519">
    <property type="entry name" value="HTH_ASNC_1"/>
    <property type="match status" value="1"/>
</dbReference>
<dbReference type="Gene3D" id="1.10.10.10">
    <property type="entry name" value="Winged helix-like DNA-binding domain superfamily/Winged helix DNA-binding domain"/>
    <property type="match status" value="2"/>
</dbReference>
<dbReference type="EMBL" id="PYGA01000011">
    <property type="protein sequence ID" value="PSK96601.1"/>
    <property type="molecule type" value="Genomic_DNA"/>
</dbReference>
<dbReference type="InterPro" id="IPR036390">
    <property type="entry name" value="WH_DNA-bd_sf"/>
</dbReference>
<dbReference type="InterPro" id="IPR019888">
    <property type="entry name" value="Tscrpt_reg_AsnC-like"/>
</dbReference>
<dbReference type="Pfam" id="PF13404">
    <property type="entry name" value="HTH_AsnC-type"/>
    <property type="match status" value="2"/>
</dbReference>
<comment type="caution">
    <text evidence="5">The sequence shown here is derived from an EMBL/GenBank/DDBJ whole genome shotgun (WGS) entry which is preliminary data.</text>
</comment>
<keyword evidence="3" id="KW-0804">Transcription</keyword>